<dbReference type="InterPro" id="IPR006442">
    <property type="entry name" value="Antitoxin_Phd/YefM"/>
</dbReference>
<dbReference type="InterPro" id="IPR036165">
    <property type="entry name" value="YefM-like_sf"/>
</dbReference>
<dbReference type="NCBIfam" id="TIGR01552">
    <property type="entry name" value="phd_fam"/>
    <property type="match status" value="1"/>
</dbReference>
<name>A0ABP7ST12_9PSEU</name>
<accession>A0ABP7ST12</accession>
<organism evidence="3 4">
    <name type="scientific">Allokutzneria multivorans</name>
    <dbReference type="NCBI Taxonomy" id="1142134"/>
    <lineage>
        <taxon>Bacteria</taxon>
        <taxon>Bacillati</taxon>
        <taxon>Actinomycetota</taxon>
        <taxon>Actinomycetes</taxon>
        <taxon>Pseudonocardiales</taxon>
        <taxon>Pseudonocardiaceae</taxon>
        <taxon>Allokutzneria</taxon>
    </lineage>
</organism>
<dbReference type="EMBL" id="BAABAL010000017">
    <property type="protein sequence ID" value="GAA4015786.1"/>
    <property type="molecule type" value="Genomic_DNA"/>
</dbReference>
<evidence type="ECO:0000313" key="3">
    <source>
        <dbReference type="EMBL" id="GAA4015786.1"/>
    </source>
</evidence>
<evidence type="ECO:0000256" key="2">
    <source>
        <dbReference type="RuleBase" id="RU362080"/>
    </source>
</evidence>
<dbReference type="PANTHER" id="PTHR33713">
    <property type="entry name" value="ANTITOXIN YAFN-RELATED"/>
    <property type="match status" value="1"/>
</dbReference>
<comment type="similarity">
    <text evidence="1 2">Belongs to the phD/YefM antitoxin family.</text>
</comment>
<dbReference type="InterPro" id="IPR051405">
    <property type="entry name" value="phD/YefM_antitoxin"/>
</dbReference>
<comment type="function">
    <text evidence="2">Antitoxin component of a type II toxin-antitoxin (TA) system.</text>
</comment>
<evidence type="ECO:0000313" key="4">
    <source>
        <dbReference type="Proteomes" id="UP001501747"/>
    </source>
</evidence>
<evidence type="ECO:0000256" key="1">
    <source>
        <dbReference type="ARBA" id="ARBA00009981"/>
    </source>
</evidence>
<gene>
    <name evidence="3" type="primary">relF</name>
    <name evidence="3" type="ORF">GCM10022247_43420</name>
</gene>
<dbReference type="PANTHER" id="PTHR33713:SF10">
    <property type="entry name" value="ANTITOXIN YAFN"/>
    <property type="match status" value="1"/>
</dbReference>
<reference evidence="4" key="1">
    <citation type="journal article" date="2019" name="Int. J. Syst. Evol. Microbiol.">
        <title>The Global Catalogue of Microorganisms (GCM) 10K type strain sequencing project: providing services to taxonomists for standard genome sequencing and annotation.</title>
        <authorList>
            <consortium name="The Broad Institute Genomics Platform"/>
            <consortium name="The Broad Institute Genome Sequencing Center for Infectious Disease"/>
            <person name="Wu L."/>
            <person name="Ma J."/>
        </authorList>
    </citation>
    <scope>NUCLEOTIDE SEQUENCE [LARGE SCALE GENOMIC DNA]</scope>
    <source>
        <strain evidence="4">JCM 17342</strain>
    </source>
</reference>
<sequence length="100" mass="10671">MTRILTMKTLPLAEVKAHLSALVSEIEAQHEQVTVTKNGAPAAVVISVHEWESLLETIAVLSDQQTVADLAEAQRTRAAGETYGTDDVLAAFEARRSAGA</sequence>
<dbReference type="SUPFAM" id="SSF143120">
    <property type="entry name" value="YefM-like"/>
    <property type="match status" value="1"/>
</dbReference>
<dbReference type="Proteomes" id="UP001501747">
    <property type="component" value="Unassembled WGS sequence"/>
</dbReference>
<dbReference type="Pfam" id="PF02604">
    <property type="entry name" value="PhdYeFM_antitox"/>
    <property type="match status" value="1"/>
</dbReference>
<dbReference type="Gene3D" id="3.40.1620.10">
    <property type="entry name" value="YefM-like domain"/>
    <property type="match status" value="1"/>
</dbReference>
<keyword evidence="4" id="KW-1185">Reference proteome</keyword>
<proteinExistence type="inferred from homology"/>
<protein>
    <recommendedName>
        <fullName evidence="2">Antitoxin</fullName>
    </recommendedName>
</protein>
<dbReference type="Gene3D" id="1.10.1220.170">
    <property type="match status" value="1"/>
</dbReference>
<comment type="caution">
    <text evidence="3">The sequence shown here is derived from an EMBL/GenBank/DDBJ whole genome shotgun (WGS) entry which is preliminary data.</text>
</comment>